<name>A0A0F9SW30_9ZZZZ</name>
<comment type="caution">
    <text evidence="1">The sequence shown here is derived from an EMBL/GenBank/DDBJ whole genome shotgun (WGS) entry which is preliminary data.</text>
</comment>
<dbReference type="EMBL" id="LAZR01002179">
    <property type="protein sequence ID" value="KKN33423.1"/>
    <property type="molecule type" value="Genomic_DNA"/>
</dbReference>
<sequence length="130" mass="14939">MNEKESTPQTRIGSRERLKKLMEEESRTVKGVFRFHECPGGVTTIPMKKYPGQQRVDYVFKDGEDYTVPLWVARWLNGYDACAQALNGKINSCGYPIHENTVDRVSGKPHTQVGSYRRRMAFESTEFMSV</sequence>
<protein>
    <submittedName>
        <fullName evidence="1">Uncharacterized protein</fullName>
    </submittedName>
</protein>
<gene>
    <name evidence="1" type="ORF">LCGC14_0803900</name>
</gene>
<evidence type="ECO:0000313" key="1">
    <source>
        <dbReference type="EMBL" id="KKN33423.1"/>
    </source>
</evidence>
<reference evidence="1" key="1">
    <citation type="journal article" date="2015" name="Nature">
        <title>Complex archaea that bridge the gap between prokaryotes and eukaryotes.</title>
        <authorList>
            <person name="Spang A."/>
            <person name="Saw J.H."/>
            <person name="Jorgensen S.L."/>
            <person name="Zaremba-Niedzwiedzka K."/>
            <person name="Martijn J."/>
            <person name="Lind A.E."/>
            <person name="van Eijk R."/>
            <person name="Schleper C."/>
            <person name="Guy L."/>
            <person name="Ettema T.J."/>
        </authorList>
    </citation>
    <scope>NUCLEOTIDE SEQUENCE</scope>
</reference>
<proteinExistence type="predicted"/>
<accession>A0A0F9SW30</accession>
<dbReference type="AlphaFoldDB" id="A0A0F9SW30"/>
<organism evidence="1">
    <name type="scientific">marine sediment metagenome</name>
    <dbReference type="NCBI Taxonomy" id="412755"/>
    <lineage>
        <taxon>unclassified sequences</taxon>
        <taxon>metagenomes</taxon>
        <taxon>ecological metagenomes</taxon>
    </lineage>
</organism>